<evidence type="ECO:0000313" key="3">
    <source>
        <dbReference type="EMBL" id="MBP1904705.1"/>
    </source>
</evidence>
<comment type="caution">
    <text evidence="3">The sequence shown here is derived from an EMBL/GenBank/DDBJ whole genome shotgun (WGS) entry which is preliminary data.</text>
</comment>
<accession>A0ABS4FQ68</accession>
<dbReference type="PANTHER" id="PTHR43798">
    <property type="entry name" value="MONOACYLGLYCEROL LIPASE"/>
    <property type="match status" value="1"/>
</dbReference>
<organism evidence="3 4">
    <name type="scientific">Paenibacillus turicensis</name>
    <dbReference type="NCBI Taxonomy" id="160487"/>
    <lineage>
        <taxon>Bacteria</taxon>
        <taxon>Bacillati</taxon>
        <taxon>Bacillota</taxon>
        <taxon>Bacilli</taxon>
        <taxon>Bacillales</taxon>
        <taxon>Paenibacillaceae</taxon>
        <taxon>Paenibacillus</taxon>
    </lineage>
</organism>
<dbReference type="InterPro" id="IPR029058">
    <property type="entry name" value="AB_hydrolase_fold"/>
</dbReference>
<evidence type="ECO:0000313" key="4">
    <source>
        <dbReference type="Proteomes" id="UP001519272"/>
    </source>
</evidence>
<dbReference type="PANTHER" id="PTHR43798:SF33">
    <property type="entry name" value="HYDROLASE, PUTATIVE (AFU_ORTHOLOGUE AFUA_2G14860)-RELATED"/>
    <property type="match status" value="1"/>
</dbReference>
<feature type="domain" description="AB hydrolase-1" evidence="2">
    <location>
        <begin position="89"/>
        <end position="191"/>
    </location>
</feature>
<protein>
    <submittedName>
        <fullName evidence="3">Pimeloyl-ACP methyl ester carboxylesterase</fullName>
    </submittedName>
</protein>
<dbReference type="Proteomes" id="UP001519272">
    <property type="component" value="Unassembled WGS sequence"/>
</dbReference>
<gene>
    <name evidence="3" type="ORF">J2Z32_001328</name>
</gene>
<keyword evidence="1" id="KW-0472">Membrane</keyword>
<dbReference type="InterPro" id="IPR000073">
    <property type="entry name" value="AB_hydrolase_1"/>
</dbReference>
<evidence type="ECO:0000256" key="1">
    <source>
        <dbReference type="SAM" id="Phobius"/>
    </source>
</evidence>
<dbReference type="InterPro" id="IPR050266">
    <property type="entry name" value="AB_hydrolase_sf"/>
</dbReference>
<keyword evidence="4" id="KW-1185">Reference proteome</keyword>
<dbReference type="SUPFAM" id="SSF53474">
    <property type="entry name" value="alpha/beta-Hydrolases"/>
    <property type="match status" value="1"/>
</dbReference>
<dbReference type="EMBL" id="JAGGKG010000004">
    <property type="protein sequence ID" value="MBP1904705.1"/>
    <property type="molecule type" value="Genomic_DNA"/>
</dbReference>
<keyword evidence="1" id="KW-0812">Transmembrane</keyword>
<keyword evidence="1" id="KW-1133">Transmembrane helix</keyword>
<proteinExistence type="predicted"/>
<name>A0ABS4FQ68_9BACL</name>
<reference evidence="3 4" key="1">
    <citation type="submission" date="2021-03" db="EMBL/GenBank/DDBJ databases">
        <title>Genomic Encyclopedia of Type Strains, Phase IV (KMG-IV): sequencing the most valuable type-strain genomes for metagenomic binning, comparative biology and taxonomic classification.</title>
        <authorList>
            <person name="Goeker M."/>
        </authorList>
    </citation>
    <scope>NUCLEOTIDE SEQUENCE [LARGE SCALE GENOMIC DNA]</scope>
    <source>
        <strain evidence="3 4">DSM 14349</strain>
    </source>
</reference>
<evidence type="ECO:0000259" key="2">
    <source>
        <dbReference type="Pfam" id="PF00561"/>
    </source>
</evidence>
<feature type="transmembrane region" description="Helical" evidence="1">
    <location>
        <begin position="35"/>
        <end position="57"/>
    </location>
</feature>
<dbReference type="Pfam" id="PF00561">
    <property type="entry name" value="Abhydrolase_1"/>
    <property type="match status" value="1"/>
</dbReference>
<dbReference type="Gene3D" id="3.40.50.1820">
    <property type="entry name" value="alpha/beta hydrolase"/>
    <property type="match status" value="1"/>
</dbReference>
<sequence>MILNKEIQQKNQQNIAKQSRSDNPTGQRKKKRMRFFYFSILFIVVLITSGFIFEWIATKNAESSYPMPGKLVDVGGFSLHINKMGQGSPTIIFESGSGETSLEWYDIPKQLSQYATVVTYDRAGYGWSETATQERSGKNIVQELYTALQKEGLHGPYIMVGHSLGGMYARLFAQEYRDQVAGLVLVDARPENDERLTASIYKRENIKGQLSSGLIMLLKHSGVMRLFKNVLLEGLIEPDKRDEFINVTAKASFFKAKEEEGTLAYLTEELIAEQNLGELPVKIIARGIAPNYASLGISKEGGKQLEQIWMEGQQQMLAISSNTEMIIAEASGHYVMWDQPELLIDMILGLIER</sequence>